<evidence type="ECO:0000259" key="6">
    <source>
        <dbReference type="SMART" id="SM00849"/>
    </source>
</evidence>
<dbReference type="InterPro" id="IPR001279">
    <property type="entry name" value="Metallo-B-lactamas"/>
</dbReference>
<dbReference type="Pfam" id="PF00753">
    <property type="entry name" value="Lactamase_B"/>
    <property type="match status" value="1"/>
</dbReference>
<gene>
    <name evidence="7" type="ORF">IAA70_08055</name>
</gene>
<evidence type="ECO:0000256" key="4">
    <source>
        <dbReference type="ARBA" id="ARBA00022833"/>
    </source>
</evidence>
<comment type="cofactor">
    <cofactor evidence="1">
        <name>Zn(2+)</name>
        <dbReference type="ChEBI" id="CHEBI:29105"/>
    </cofactor>
</comment>
<keyword evidence="2" id="KW-0479">Metal-binding</keyword>
<dbReference type="CDD" id="cd06262">
    <property type="entry name" value="metallo-hydrolase-like_MBL-fold"/>
    <property type="match status" value="1"/>
</dbReference>
<dbReference type="SUPFAM" id="SSF56281">
    <property type="entry name" value="Metallo-hydrolase/oxidoreductase"/>
    <property type="match status" value="1"/>
</dbReference>
<dbReference type="PANTHER" id="PTHR46233:SF3">
    <property type="entry name" value="HYDROXYACYLGLUTATHIONE HYDROLASE GLOC"/>
    <property type="match status" value="1"/>
</dbReference>
<proteinExistence type="predicted"/>
<dbReference type="Proteomes" id="UP000824258">
    <property type="component" value="Unassembled WGS sequence"/>
</dbReference>
<comment type="caution">
    <text evidence="7">The sequence shown here is derived from an EMBL/GenBank/DDBJ whole genome shotgun (WGS) entry which is preliminary data.</text>
</comment>
<dbReference type="AlphaFoldDB" id="A0A9D1D859"/>
<keyword evidence="4" id="KW-0862">Zinc</keyword>
<dbReference type="InterPro" id="IPR051453">
    <property type="entry name" value="MBL_Glyoxalase_II"/>
</dbReference>
<evidence type="ECO:0000313" key="7">
    <source>
        <dbReference type="EMBL" id="HIR10343.1"/>
    </source>
</evidence>
<feature type="domain" description="Metallo-beta-lactamase" evidence="6">
    <location>
        <begin position="12"/>
        <end position="178"/>
    </location>
</feature>
<sequence>MELFTFPLGQLETNCYVLADEKTHRCAIVDPGDDGDAVAQWLSGKGLTPAYIFLTHGHYDHVGGLAALRAAYPDLPVYVHAADTRLAAAMTRGLSWTDFYEDGDEISMDSITFRVLETPGHTPGSVCLLCGNLLFAGDTLFAGSCGRTDFPGGSWKAMLASLKRLSALPGNYTVLPGHGEASTLDQERQTNPYMKEAMAQ</sequence>
<reference evidence="7" key="1">
    <citation type="submission" date="2020-10" db="EMBL/GenBank/DDBJ databases">
        <authorList>
            <person name="Gilroy R."/>
        </authorList>
    </citation>
    <scope>NUCLEOTIDE SEQUENCE</scope>
    <source>
        <strain evidence="7">ChiHjej9B8-7071</strain>
    </source>
</reference>
<dbReference type="GO" id="GO:0016787">
    <property type="term" value="F:hydrolase activity"/>
    <property type="evidence" value="ECO:0007669"/>
    <property type="project" value="UniProtKB-KW"/>
</dbReference>
<dbReference type="SMART" id="SM00849">
    <property type="entry name" value="Lactamase_B"/>
    <property type="match status" value="1"/>
</dbReference>
<dbReference type="Gene3D" id="3.60.15.10">
    <property type="entry name" value="Ribonuclease Z/Hydroxyacylglutathione hydrolase-like"/>
    <property type="match status" value="1"/>
</dbReference>
<organism evidence="7 8">
    <name type="scientific">Candidatus Avoscillospira stercoripullorum</name>
    <dbReference type="NCBI Taxonomy" id="2840709"/>
    <lineage>
        <taxon>Bacteria</taxon>
        <taxon>Bacillati</taxon>
        <taxon>Bacillota</taxon>
        <taxon>Clostridia</taxon>
        <taxon>Eubacteriales</taxon>
        <taxon>Oscillospiraceae</taxon>
        <taxon>Oscillospiraceae incertae sedis</taxon>
        <taxon>Candidatus Avoscillospira</taxon>
    </lineage>
</organism>
<evidence type="ECO:0000256" key="2">
    <source>
        <dbReference type="ARBA" id="ARBA00022723"/>
    </source>
</evidence>
<dbReference type="InterPro" id="IPR036866">
    <property type="entry name" value="RibonucZ/Hydroxyglut_hydro"/>
</dbReference>
<dbReference type="PANTHER" id="PTHR46233">
    <property type="entry name" value="HYDROXYACYLGLUTATHIONE HYDROLASE GLOC"/>
    <property type="match status" value="1"/>
</dbReference>
<evidence type="ECO:0000256" key="5">
    <source>
        <dbReference type="SAM" id="MobiDB-lite"/>
    </source>
</evidence>
<evidence type="ECO:0000256" key="3">
    <source>
        <dbReference type="ARBA" id="ARBA00022801"/>
    </source>
</evidence>
<name>A0A9D1D859_9FIRM</name>
<evidence type="ECO:0000256" key="1">
    <source>
        <dbReference type="ARBA" id="ARBA00001947"/>
    </source>
</evidence>
<protein>
    <submittedName>
        <fullName evidence="7">MBL fold metallo-hydrolase</fullName>
    </submittedName>
</protein>
<evidence type="ECO:0000313" key="8">
    <source>
        <dbReference type="Proteomes" id="UP000824258"/>
    </source>
</evidence>
<dbReference type="EMBL" id="DVGD01000265">
    <property type="protein sequence ID" value="HIR10343.1"/>
    <property type="molecule type" value="Genomic_DNA"/>
</dbReference>
<keyword evidence="3" id="KW-0378">Hydrolase</keyword>
<dbReference type="GO" id="GO:0046872">
    <property type="term" value="F:metal ion binding"/>
    <property type="evidence" value="ECO:0007669"/>
    <property type="project" value="UniProtKB-KW"/>
</dbReference>
<feature type="region of interest" description="Disordered" evidence="5">
    <location>
        <begin position="178"/>
        <end position="200"/>
    </location>
</feature>
<reference evidence="7" key="2">
    <citation type="journal article" date="2021" name="PeerJ">
        <title>Extensive microbial diversity within the chicken gut microbiome revealed by metagenomics and culture.</title>
        <authorList>
            <person name="Gilroy R."/>
            <person name="Ravi A."/>
            <person name="Getino M."/>
            <person name="Pursley I."/>
            <person name="Horton D.L."/>
            <person name="Alikhan N.F."/>
            <person name="Baker D."/>
            <person name="Gharbi K."/>
            <person name="Hall N."/>
            <person name="Watson M."/>
            <person name="Adriaenssens E.M."/>
            <person name="Foster-Nyarko E."/>
            <person name="Jarju S."/>
            <person name="Secka A."/>
            <person name="Antonio M."/>
            <person name="Oren A."/>
            <person name="Chaudhuri R.R."/>
            <person name="La Ragione R."/>
            <person name="Hildebrand F."/>
            <person name="Pallen M.J."/>
        </authorList>
    </citation>
    <scope>NUCLEOTIDE SEQUENCE</scope>
    <source>
        <strain evidence="7">ChiHjej9B8-7071</strain>
    </source>
</reference>
<accession>A0A9D1D859</accession>